<accession>A0ABN7WPH8</accession>
<evidence type="ECO:0000313" key="1">
    <source>
        <dbReference type="EMBL" id="CAG8837534.1"/>
    </source>
</evidence>
<proteinExistence type="predicted"/>
<evidence type="ECO:0000313" key="2">
    <source>
        <dbReference type="Proteomes" id="UP000789901"/>
    </source>
</evidence>
<name>A0ABN7WPH8_GIGMA</name>
<keyword evidence="2" id="KW-1185">Reference proteome</keyword>
<sequence>FNETSALAKRLDDNLGLGSLMVVLPLLGQKDPLLNEIKNLIKELKDDIKAKANDNIASQKLLNYCFQF</sequence>
<dbReference type="EMBL" id="CAJVQB010056104">
    <property type="protein sequence ID" value="CAG8837534.1"/>
    <property type="molecule type" value="Genomic_DNA"/>
</dbReference>
<organism evidence="1 2">
    <name type="scientific">Gigaspora margarita</name>
    <dbReference type="NCBI Taxonomy" id="4874"/>
    <lineage>
        <taxon>Eukaryota</taxon>
        <taxon>Fungi</taxon>
        <taxon>Fungi incertae sedis</taxon>
        <taxon>Mucoromycota</taxon>
        <taxon>Glomeromycotina</taxon>
        <taxon>Glomeromycetes</taxon>
        <taxon>Diversisporales</taxon>
        <taxon>Gigasporaceae</taxon>
        <taxon>Gigaspora</taxon>
    </lineage>
</organism>
<dbReference type="Proteomes" id="UP000789901">
    <property type="component" value="Unassembled WGS sequence"/>
</dbReference>
<feature type="non-terminal residue" evidence="1">
    <location>
        <position position="68"/>
    </location>
</feature>
<protein>
    <submittedName>
        <fullName evidence="1">11500_t:CDS:1</fullName>
    </submittedName>
</protein>
<reference evidence="1 2" key="1">
    <citation type="submission" date="2021-06" db="EMBL/GenBank/DDBJ databases">
        <authorList>
            <person name="Kallberg Y."/>
            <person name="Tangrot J."/>
            <person name="Rosling A."/>
        </authorList>
    </citation>
    <scope>NUCLEOTIDE SEQUENCE [LARGE SCALE GENOMIC DNA]</scope>
    <source>
        <strain evidence="1 2">120-4 pot B 10/14</strain>
    </source>
</reference>
<comment type="caution">
    <text evidence="1">The sequence shown here is derived from an EMBL/GenBank/DDBJ whole genome shotgun (WGS) entry which is preliminary data.</text>
</comment>
<feature type="non-terminal residue" evidence="1">
    <location>
        <position position="1"/>
    </location>
</feature>
<gene>
    <name evidence="1" type="ORF">GMARGA_LOCUS33539</name>
</gene>